<keyword evidence="5" id="KW-0571">Peptide transport</keyword>
<reference evidence="12 14" key="2">
    <citation type="submission" date="2018-10" db="EMBL/GenBank/DDBJ databases">
        <title>Genomic Encyclopedia of Type Strains, Phase IV (KMG-IV): sequencing the most valuable type-strain genomes for metagenomic binning, comparative biology and taxonomic classification.</title>
        <authorList>
            <person name="Goeker M."/>
        </authorList>
    </citation>
    <scope>NUCLEOTIDE SEQUENCE [LARGE SCALE GENOMIC DNA]</scope>
    <source>
        <strain evidence="12 14">DSM 19791</strain>
    </source>
</reference>
<evidence type="ECO:0000313" key="13">
    <source>
        <dbReference type="Proteomes" id="UP000275727"/>
    </source>
</evidence>
<keyword evidence="14" id="KW-1185">Reference proteome</keyword>
<dbReference type="Pfam" id="PF00528">
    <property type="entry name" value="BPD_transp_1"/>
    <property type="match status" value="1"/>
</dbReference>
<evidence type="ECO:0000256" key="6">
    <source>
        <dbReference type="ARBA" id="ARBA00022927"/>
    </source>
</evidence>
<feature type="transmembrane region" description="Helical" evidence="9">
    <location>
        <begin position="132"/>
        <end position="150"/>
    </location>
</feature>
<dbReference type="SUPFAM" id="SSF161098">
    <property type="entry name" value="MetI-like"/>
    <property type="match status" value="1"/>
</dbReference>
<proteinExistence type="inferred from homology"/>
<dbReference type="PANTHER" id="PTHR43386:SF1">
    <property type="entry name" value="D,D-DIPEPTIDE TRANSPORT SYSTEM PERMEASE PROTEIN DDPC-RELATED"/>
    <property type="match status" value="1"/>
</dbReference>
<comment type="similarity">
    <text evidence="9">Belongs to the binding-protein-dependent transport system permease family.</text>
</comment>
<dbReference type="GO" id="GO:0005886">
    <property type="term" value="C:plasma membrane"/>
    <property type="evidence" value="ECO:0007669"/>
    <property type="project" value="UniProtKB-SubCell"/>
</dbReference>
<keyword evidence="2 9" id="KW-0813">Transport</keyword>
<dbReference type="PANTHER" id="PTHR43386">
    <property type="entry name" value="OLIGOPEPTIDE TRANSPORT SYSTEM PERMEASE PROTEIN APPC"/>
    <property type="match status" value="1"/>
</dbReference>
<evidence type="ECO:0000256" key="1">
    <source>
        <dbReference type="ARBA" id="ARBA00004651"/>
    </source>
</evidence>
<dbReference type="AlphaFoldDB" id="A0AAD1D548"/>
<dbReference type="CDD" id="cd06261">
    <property type="entry name" value="TM_PBP2"/>
    <property type="match status" value="1"/>
</dbReference>
<evidence type="ECO:0000256" key="2">
    <source>
        <dbReference type="ARBA" id="ARBA00022448"/>
    </source>
</evidence>
<sequence>MLKTRPSGIVGMVVLALVVSAAIAGAIATPFDPTLVDFSSRLLPPSLRHWLGTDEWGRDVFSRLLSGAAITVSVAGMTTLLVTVFGALLGAFSGFVGGWFDRVVVALMDAFLAFPALVLAIAMTTVLAGSPVAPVIALAVAYMPYMVRVVRANVMTMRQRDFIAASKVMRNSAAFTLVRHIMPNTVAPVLVMATSLFGWALLAESALSFLGLGLAPPAASWGGMLADSRNYFADAPWLAIAPGVAISGALLGINLFGDFCRDYFDRKMKD</sequence>
<feature type="transmembrane region" description="Helical" evidence="9">
    <location>
        <begin position="64"/>
        <end position="91"/>
    </location>
</feature>
<evidence type="ECO:0000313" key="12">
    <source>
        <dbReference type="EMBL" id="RKS91061.1"/>
    </source>
</evidence>
<keyword evidence="7 9" id="KW-1133">Transmembrane helix</keyword>
<dbReference type="Proteomes" id="UP000276029">
    <property type="component" value="Unassembled WGS sequence"/>
</dbReference>
<evidence type="ECO:0000256" key="7">
    <source>
        <dbReference type="ARBA" id="ARBA00022989"/>
    </source>
</evidence>
<evidence type="ECO:0000256" key="8">
    <source>
        <dbReference type="ARBA" id="ARBA00023136"/>
    </source>
</evidence>
<feature type="transmembrane region" description="Helical" evidence="9">
    <location>
        <begin position="103"/>
        <end position="126"/>
    </location>
</feature>
<dbReference type="RefSeq" id="WP_121047553.1">
    <property type="nucleotide sequence ID" value="NZ_RBWX01000007.1"/>
</dbReference>
<evidence type="ECO:0000313" key="14">
    <source>
        <dbReference type="Proteomes" id="UP000276029"/>
    </source>
</evidence>
<dbReference type="Gene3D" id="1.10.3720.10">
    <property type="entry name" value="MetI-like"/>
    <property type="match status" value="1"/>
</dbReference>
<keyword evidence="4 9" id="KW-0812">Transmembrane</keyword>
<dbReference type="GO" id="GO:0055085">
    <property type="term" value="P:transmembrane transport"/>
    <property type="evidence" value="ECO:0007669"/>
    <property type="project" value="InterPro"/>
</dbReference>
<keyword evidence="8 9" id="KW-0472">Membrane</keyword>
<reference evidence="11 13" key="1">
    <citation type="submission" date="2018-06" db="EMBL/GenBank/DDBJ databases">
        <title>Complete Genome Sequence of the Microcystin-Degrading Bacterium Sphingosinicella microcystinivorans Strain B-9.</title>
        <authorList>
            <person name="Jin H."/>
            <person name="Nishizawa T."/>
            <person name="Guo Y."/>
            <person name="Nishizawa A."/>
            <person name="Park H."/>
            <person name="Kato H."/>
            <person name="Tsuji K."/>
            <person name="Harada K."/>
        </authorList>
    </citation>
    <scope>NUCLEOTIDE SEQUENCE [LARGE SCALE GENOMIC DNA]</scope>
    <source>
        <strain evidence="11 13">B9</strain>
    </source>
</reference>
<evidence type="ECO:0000259" key="10">
    <source>
        <dbReference type="PROSITE" id="PS50928"/>
    </source>
</evidence>
<evidence type="ECO:0000256" key="5">
    <source>
        <dbReference type="ARBA" id="ARBA00022856"/>
    </source>
</evidence>
<evidence type="ECO:0000313" key="11">
    <source>
        <dbReference type="EMBL" id="BBE33982.1"/>
    </source>
</evidence>
<evidence type="ECO:0000256" key="3">
    <source>
        <dbReference type="ARBA" id="ARBA00022475"/>
    </source>
</evidence>
<accession>A0AAD1D548</accession>
<dbReference type="Proteomes" id="UP000275727">
    <property type="component" value="Chromosome"/>
</dbReference>
<dbReference type="EMBL" id="AP018711">
    <property type="protein sequence ID" value="BBE33982.1"/>
    <property type="molecule type" value="Genomic_DNA"/>
</dbReference>
<dbReference type="PROSITE" id="PS50928">
    <property type="entry name" value="ABC_TM1"/>
    <property type="match status" value="1"/>
</dbReference>
<organism evidence="11 13">
    <name type="scientific">Sphingosinicella microcystinivorans</name>
    <dbReference type="NCBI Taxonomy" id="335406"/>
    <lineage>
        <taxon>Bacteria</taxon>
        <taxon>Pseudomonadati</taxon>
        <taxon>Pseudomonadota</taxon>
        <taxon>Alphaproteobacteria</taxon>
        <taxon>Sphingomonadales</taxon>
        <taxon>Sphingosinicellaceae</taxon>
        <taxon>Sphingosinicella</taxon>
    </lineage>
</organism>
<gene>
    <name evidence="12" type="ORF">DFR51_0609</name>
    <name evidence="11" type="ORF">SmB9_16400</name>
</gene>
<feature type="transmembrane region" description="Helical" evidence="9">
    <location>
        <begin position="189"/>
        <end position="215"/>
    </location>
</feature>
<feature type="transmembrane region" description="Helical" evidence="9">
    <location>
        <begin position="235"/>
        <end position="257"/>
    </location>
</feature>
<dbReference type="EMBL" id="RBWX01000007">
    <property type="protein sequence ID" value="RKS91061.1"/>
    <property type="molecule type" value="Genomic_DNA"/>
</dbReference>
<keyword evidence="6" id="KW-0653">Protein transport</keyword>
<dbReference type="InterPro" id="IPR000515">
    <property type="entry name" value="MetI-like"/>
</dbReference>
<evidence type="ECO:0000256" key="4">
    <source>
        <dbReference type="ARBA" id="ARBA00022692"/>
    </source>
</evidence>
<dbReference type="GO" id="GO:0015833">
    <property type="term" value="P:peptide transport"/>
    <property type="evidence" value="ECO:0007669"/>
    <property type="project" value="UniProtKB-KW"/>
</dbReference>
<evidence type="ECO:0000256" key="9">
    <source>
        <dbReference type="RuleBase" id="RU363032"/>
    </source>
</evidence>
<dbReference type="InterPro" id="IPR050366">
    <property type="entry name" value="BP-dependent_transpt_permease"/>
</dbReference>
<dbReference type="GO" id="GO:0015031">
    <property type="term" value="P:protein transport"/>
    <property type="evidence" value="ECO:0007669"/>
    <property type="project" value="UniProtKB-KW"/>
</dbReference>
<name>A0AAD1D548_SPHMI</name>
<dbReference type="InterPro" id="IPR035906">
    <property type="entry name" value="MetI-like_sf"/>
</dbReference>
<feature type="domain" description="ABC transmembrane type-1" evidence="10">
    <location>
        <begin position="68"/>
        <end position="257"/>
    </location>
</feature>
<dbReference type="KEGG" id="smic:SmB9_16400"/>
<comment type="subcellular location">
    <subcellularLocation>
        <location evidence="1 9">Cell membrane</location>
        <topology evidence="1 9">Multi-pass membrane protein</topology>
    </subcellularLocation>
</comment>
<keyword evidence="3" id="KW-1003">Cell membrane</keyword>
<protein>
    <submittedName>
        <fullName evidence="11">Peptide ABC transporter permease</fullName>
    </submittedName>
    <submittedName>
        <fullName evidence="12">Peptide/nickel transport system permease protein</fullName>
    </submittedName>
</protein>